<dbReference type="PANTHER" id="PTHR30290:SF9">
    <property type="entry name" value="OLIGOPEPTIDE-BINDING PROTEIN APPA"/>
    <property type="match status" value="1"/>
</dbReference>
<evidence type="ECO:0000313" key="4">
    <source>
        <dbReference type="EMBL" id="URZ12699.1"/>
    </source>
</evidence>
<proteinExistence type="inferred from homology"/>
<protein>
    <submittedName>
        <fullName evidence="4">Oligopeptide-binding protein OppA</fullName>
    </submittedName>
</protein>
<evidence type="ECO:0000313" key="5">
    <source>
        <dbReference type="Proteomes" id="UP000190951"/>
    </source>
</evidence>
<accession>A0A1S8M822</accession>
<keyword evidence="2" id="KW-0813">Transport</keyword>
<dbReference type="Gene3D" id="3.90.76.10">
    <property type="entry name" value="Dipeptide-binding Protein, Domain 1"/>
    <property type="match status" value="1"/>
</dbReference>
<dbReference type="PANTHER" id="PTHR30290">
    <property type="entry name" value="PERIPLASMIC BINDING COMPONENT OF ABC TRANSPORTER"/>
    <property type="match status" value="1"/>
</dbReference>
<sequence>MKKFFRVCAIFFLICLILSGCVEKKEAETKVSSKENYLVYDIGEIPEDLYSINTKNTKNDEVLSMLFSGLVSEDYNTMEIKPALADTWTLSPDKLQYTFHIREGAKWSSGEDITAYDVYDFFKQILSSSNGKFYAYDLKSIYGIDNYISGKTPFEGVAISVENDNVLKIRLNSPCSYFLKKLTQPIYYIRKMDNNLKNWSKNYNEIKYSGPYKISGISNNTALLEENSNFFSKETNSMKKFKLKYHYNEKEVSAYTTADFENAKNIDVFSNPTLSEVPRLKAKGQIDMFKTWDTIAFYFNMNNSSIASDINFRKAMTYLIDRNKILNSISNDFAVSENTFVPAELFNAGKCEDIFRDYDMNLAFQSLDKSGYSFGKKVTLIYKENTLNRELCENFVYEVNKTLQEQNRSKIDFDVKAYSGKALDNVISKGKYDIYLGDYNIWYNSAVSFFDMWDSRSPLNVNYKNNVYDDYIYSLHNVDSDSDNILKKMEEQLANDLPVVPVALKKDIVCRRNSLTGLKENRYGELMINFLR</sequence>
<dbReference type="InterPro" id="IPR030678">
    <property type="entry name" value="Peptide/Ni-bd"/>
</dbReference>
<dbReference type="STRING" id="84029.CROST_40260"/>
<dbReference type="GO" id="GO:1904680">
    <property type="term" value="F:peptide transmembrane transporter activity"/>
    <property type="evidence" value="ECO:0007669"/>
    <property type="project" value="TreeGrafter"/>
</dbReference>
<dbReference type="EMBL" id="CP096983">
    <property type="protein sequence ID" value="URZ12699.1"/>
    <property type="molecule type" value="Genomic_DNA"/>
</dbReference>
<dbReference type="PIRSF" id="PIRSF002741">
    <property type="entry name" value="MppA"/>
    <property type="match status" value="1"/>
</dbReference>
<keyword evidence="3" id="KW-0732">Signal</keyword>
<evidence type="ECO:0000256" key="2">
    <source>
        <dbReference type="ARBA" id="ARBA00022448"/>
    </source>
</evidence>
<organism evidence="4 5">
    <name type="scientific">Clostridium felsineum</name>
    <dbReference type="NCBI Taxonomy" id="36839"/>
    <lineage>
        <taxon>Bacteria</taxon>
        <taxon>Bacillati</taxon>
        <taxon>Bacillota</taxon>
        <taxon>Clostridia</taxon>
        <taxon>Eubacteriales</taxon>
        <taxon>Clostridiaceae</taxon>
        <taxon>Clostridium</taxon>
    </lineage>
</organism>
<comment type="similarity">
    <text evidence="1">Belongs to the bacterial solute-binding protein 5 family.</text>
</comment>
<dbReference type="Proteomes" id="UP000190951">
    <property type="component" value="Chromosome"/>
</dbReference>
<dbReference type="Gene3D" id="3.40.190.10">
    <property type="entry name" value="Periplasmic binding protein-like II"/>
    <property type="match status" value="1"/>
</dbReference>
<dbReference type="KEGG" id="crw:CROST_034440"/>
<keyword evidence="5" id="KW-1185">Reference proteome</keyword>
<dbReference type="InterPro" id="IPR039424">
    <property type="entry name" value="SBP_5"/>
</dbReference>
<evidence type="ECO:0000256" key="3">
    <source>
        <dbReference type="ARBA" id="ARBA00022729"/>
    </source>
</evidence>
<dbReference type="InterPro" id="IPR000914">
    <property type="entry name" value="SBP_5_dom"/>
</dbReference>
<dbReference type="AlphaFoldDB" id="A0A1S8M822"/>
<dbReference type="Gene3D" id="3.10.105.10">
    <property type="entry name" value="Dipeptide-binding Protein, Domain 3"/>
    <property type="match status" value="1"/>
</dbReference>
<gene>
    <name evidence="4" type="primary">oppA_4</name>
    <name evidence="4" type="ORF">CROST_034440</name>
</gene>
<dbReference type="RefSeq" id="WP_077834122.1">
    <property type="nucleotide sequence ID" value="NZ_CP096983.1"/>
</dbReference>
<dbReference type="PROSITE" id="PS51257">
    <property type="entry name" value="PROKAR_LIPOPROTEIN"/>
    <property type="match status" value="1"/>
</dbReference>
<reference evidence="4 5" key="1">
    <citation type="submission" date="2022-04" db="EMBL/GenBank/DDBJ databases">
        <title>Genome sequence of C. roseum typestrain.</title>
        <authorList>
            <person name="Poehlein A."/>
            <person name="Schoch T."/>
            <person name="Duerre P."/>
            <person name="Daniel R."/>
        </authorList>
    </citation>
    <scope>NUCLEOTIDE SEQUENCE [LARGE SCALE GENOMIC DNA]</scope>
    <source>
        <strain evidence="4 5">DSM 7320</strain>
    </source>
</reference>
<dbReference type="SUPFAM" id="SSF53850">
    <property type="entry name" value="Periplasmic binding protein-like II"/>
    <property type="match status" value="1"/>
</dbReference>
<dbReference type="GO" id="GO:0043190">
    <property type="term" value="C:ATP-binding cassette (ABC) transporter complex"/>
    <property type="evidence" value="ECO:0007669"/>
    <property type="project" value="InterPro"/>
</dbReference>
<dbReference type="GO" id="GO:0015833">
    <property type="term" value="P:peptide transport"/>
    <property type="evidence" value="ECO:0007669"/>
    <property type="project" value="TreeGrafter"/>
</dbReference>
<dbReference type="GO" id="GO:0042597">
    <property type="term" value="C:periplasmic space"/>
    <property type="evidence" value="ECO:0007669"/>
    <property type="project" value="UniProtKB-ARBA"/>
</dbReference>
<name>A0A1S8M822_9CLOT</name>
<dbReference type="Pfam" id="PF00496">
    <property type="entry name" value="SBP_bac_5"/>
    <property type="match status" value="1"/>
</dbReference>
<evidence type="ECO:0000256" key="1">
    <source>
        <dbReference type="ARBA" id="ARBA00005695"/>
    </source>
</evidence>